<organism evidence="2 3">
    <name type="scientific">Mesorhizobium neociceri</name>
    <dbReference type="NCBI Taxonomy" id="1307853"/>
    <lineage>
        <taxon>Bacteria</taxon>
        <taxon>Pseudomonadati</taxon>
        <taxon>Pseudomonadota</taxon>
        <taxon>Alphaproteobacteria</taxon>
        <taxon>Hyphomicrobiales</taxon>
        <taxon>Phyllobacteriaceae</taxon>
        <taxon>Mesorhizobium</taxon>
    </lineage>
</organism>
<dbReference type="RefSeq" id="WP_181059385.1">
    <property type="nucleotide sequence ID" value="NZ_JACDTY010000010.1"/>
</dbReference>
<comment type="caution">
    <text evidence="2">The sequence shown here is derived from an EMBL/GenBank/DDBJ whole genome shotgun (WGS) entry which is preliminary data.</text>
</comment>
<dbReference type="AlphaFoldDB" id="A0A838BAZ6"/>
<accession>A0A838BAZ6</accession>
<sequence>MKLWKLRARYYAYRRRLWIRWIGLYSSVMLWRHAPMLPDPDARIVLSVRYSVHFLGGKEGWVVKRKLSPQDHLAWLFDSDRLLQRLTFFSTILLPSLLTQDLPMLRGRRELVVYVSEGLPPSHLKALEATLAPCDWARIVPVPVGAMEYPDVGPDEPHAHLRIDDDDALSRDFLSRLSAYVRPAFHGHIITHPNGYFAGFDDAGNLLLRQFQIPMIAMGFTYIVAPGTKFRSVYEVGPHFDAYRSAPTIIADKRPAYVRTVHPGQSMYPQTKFSGDPATTLQDVQRYIEFNPDALRPQG</sequence>
<proteinExistence type="predicted"/>
<feature type="transmembrane region" description="Helical" evidence="1">
    <location>
        <begin position="17"/>
        <end position="34"/>
    </location>
</feature>
<evidence type="ECO:0000313" key="2">
    <source>
        <dbReference type="EMBL" id="MBA1142510.1"/>
    </source>
</evidence>
<keyword evidence="3" id="KW-1185">Reference proteome</keyword>
<dbReference type="Pfam" id="PF11316">
    <property type="entry name" value="Rhamno_transf"/>
    <property type="match status" value="1"/>
</dbReference>
<name>A0A838BAZ6_9HYPH</name>
<dbReference type="EMBL" id="JACDTY010000010">
    <property type="protein sequence ID" value="MBA1142510.1"/>
    <property type="molecule type" value="Genomic_DNA"/>
</dbReference>
<evidence type="ECO:0000313" key="3">
    <source>
        <dbReference type="Proteomes" id="UP000558284"/>
    </source>
</evidence>
<protein>
    <recommendedName>
        <fullName evidence="4">Rhamnosyl transferase</fullName>
    </recommendedName>
</protein>
<gene>
    <name evidence="2" type="ORF">H0241_20010</name>
</gene>
<keyword evidence="1" id="KW-1133">Transmembrane helix</keyword>
<reference evidence="2 3" key="1">
    <citation type="submission" date="2020-07" db="EMBL/GenBank/DDBJ databases">
        <title>Definition of the novel symbiovar canariense within Mesorhizobium novociceri, a new species of genus Mesorhizobium nodulating Cicer canariense in the Caldera de Taburiente National Park (La Palma, Canary Islands).</title>
        <authorList>
            <person name="Leon-Barrios M."/>
            <person name="Perez-Yepez J."/>
            <person name="Flores-Felix J.D."/>
            <person name="Ramirez-Baena M.H."/>
            <person name="Pulido-Suarez L."/>
            <person name="Igual J.M."/>
            <person name="Velazquez E."/>
            <person name="Peix A."/>
        </authorList>
    </citation>
    <scope>NUCLEOTIDE SEQUENCE [LARGE SCALE GENOMIC DNA]</scope>
    <source>
        <strain evidence="2 3">CCANP35</strain>
    </source>
</reference>
<dbReference type="InterPro" id="IPR021466">
    <property type="entry name" value="Put_rhamnosyl_transferase"/>
</dbReference>
<evidence type="ECO:0008006" key="4">
    <source>
        <dbReference type="Google" id="ProtNLM"/>
    </source>
</evidence>
<dbReference type="Proteomes" id="UP000558284">
    <property type="component" value="Unassembled WGS sequence"/>
</dbReference>
<keyword evidence="1" id="KW-0472">Membrane</keyword>
<evidence type="ECO:0000256" key="1">
    <source>
        <dbReference type="SAM" id="Phobius"/>
    </source>
</evidence>
<keyword evidence="1" id="KW-0812">Transmembrane</keyword>